<keyword evidence="6" id="KW-1185">Reference proteome</keyword>
<dbReference type="PANTHER" id="PTHR43547">
    <property type="entry name" value="TWO-COMPONENT HISTIDINE KINASE"/>
    <property type="match status" value="1"/>
</dbReference>
<dbReference type="Gene3D" id="3.30.565.10">
    <property type="entry name" value="Histidine kinase-like ATPase, C-terminal domain"/>
    <property type="match status" value="1"/>
</dbReference>
<dbReference type="Pfam" id="PF02518">
    <property type="entry name" value="HATPase_c"/>
    <property type="match status" value="1"/>
</dbReference>
<gene>
    <name evidence="5" type="ORF">C1702_01490</name>
</gene>
<dbReference type="Gene3D" id="3.40.50.2300">
    <property type="match status" value="1"/>
</dbReference>
<dbReference type="AlphaFoldDB" id="A0A2S5T9M4"/>
<dbReference type="InterPro" id="IPR003661">
    <property type="entry name" value="HisK_dim/P_dom"/>
</dbReference>
<dbReference type="GO" id="GO:0000155">
    <property type="term" value="F:phosphorelay sensor kinase activity"/>
    <property type="evidence" value="ECO:0007669"/>
    <property type="project" value="InterPro"/>
</dbReference>
<evidence type="ECO:0000313" key="6">
    <source>
        <dbReference type="Proteomes" id="UP000239406"/>
    </source>
</evidence>
<comment type="catalytic activity">
    <reaction evidence="1">
        <text>ATP + protein L-histidine = ADP + protein N-phospho-L-histidine.</text>
        <dbReference type="EC" id="2.7.13.3"/>
    </reaction>
</comment>
<accession>A0A2S5T9M4</accession>
<dbReference type="Gene3D" id="1.10.287.130">
    <property type="match status" value="1"/>
</dbReference>
<evidence type="ECO:0000313" key="5">
    <source>
        <dbReference type="EMBL" id="PPE71691.1"/>
    </source>
</evidence>
<dbReference type="Pfam" id="PF00072">
    <property type="entry name" value="Response_reg"/>
    <property type="match status" value="1"/>
</dbReference>
<evidence type="ECO:0000256" key="3">
    <source>
        <dbReference type="ARBA" id="ARBA00022553"/>
    </source>
</evidence>
<sequence length="409" mass="44405">MEPDIHLLVVDDIEQNLVAMEALLNRPGVRVLRARSGTEVLEMLLQHDVAAALFDVHMPGMDGFELAELVRGSQRTRHIPIIFLTAAAADQQRSFRGYDAGVVDFLHKPVEPHVLVSKINVFIEMHRQRRQLAQQMEELQRALQLNEMFTAVLSHDLRTPLSVVKLSAELLLMQGKDEISRTIGQRLKSSSARMSRMVEQLLDVSRLRSGGLRLSYTQADLSALCEQILAELDLGGASARVQVQAEGDLCGRFDVDRTLQVLANLVGNALEHGDAHSPVHVRLDGTQAEVLKVAVHNQGVIPPSVMTRLFEPYHRCDGTTPGGLGLGLYIVERFITAHGGQVVVHSSPEHGTVLEVTLPRHGGHAASDAPPALAIGEPPAAAEGPGASPAWPPSEARHGTRTTTPPPPA</sequence>
<dbReference type="RefSeq" id="WP_104355881.1">
    <property type="nucleotide sequence ID" value="NZ_CP064338.1"/>
</dbReference>
<dbReference type="InterPro" id="IPR001789">
    <property type="entry name" value="Sig_transdc_resp-reg_receiver"/>
</dbReference>
<keyword evidence="3" id="KW-0597">Phosphoprotein</keyword>
<dbReference type="PROSITE" id="PS50110">
    <property type="entry name" value="RESPONSE_REGULATORY"/>
    <property type="match status" value="1"/>
</dbReference>
<proteinExistence type="predicted"/>
<dbReference type="InterPro" id="IPR036097">
    <property type="entry name" value="HisK_dim/P_sf"/>
</dbReference>
<dbReference type="InterPro" id="IPR004358">
    <property type="entry name" value="Sig_transdc_His_kin-like_C"/>
</dbReference>
<dbReference type="EMBL" id="PSNY01000001">
    <property type="protein sequence ID" value="PPE71691.1"/>
    <property type="molecule type" value="Genomic_DNA"/>
</dbReference>
<organism evidence="5 6">
    <name type="scientific">Caldimonas thermodepolymerans</name>
    <dbReference type="NCBI Taxonomy" id="215580"/>
    <lineage>
        <taxon>Bacteria</taxon>
        <taxon>Pseudomonadati</taxon>
        <taxon>Pseudomonadota</taxon>
        <taxon>Betaproteobacteria</taxon>
        <taxon>Burkholderiales</taxon>
        <taxon>Sphaerotilaceae</taxon>
        <taxon>Caldimonas</taxon>
    </lineage>
</organism>
<evidence type="ECO:0000256" key="1">
    <source>
        <dbReference type="ARBA" id="ARBA00000085"/>
    </source>
</evidence>
<dbReference type="InterPro" id="IPR005467">
    <property type="entry name" value="His_kinase_dom"/>
</dbReference>
<dbReference type="InterPro" id="IPR036890">
    <property type="entry name" value="HATPase_C_sf"/>
</dbReference>
<feature type="region of interest" description="Disordered" evidence="4">
    <location>
        <begin position="361"/>
        <end position="409"/>
    </location>
</feature>
<reference evidence="5 6" key="1">
    <citation type="submission" date="2018-02" db="EMBL/GenBank/DDBJ databases">
        <title>Reclassifiation of [Polyangium] brachysporum DSM 7029 as Guopingzhaonella breviflexa gen. nov., sp. nov., a member of the family Comamonadaceae.</title>
        <authorList>
            <person name="Tang B."/>
        </authorList>
    </citation>
    <scope>NUCLEOTIDE SEQUENCE [LARGE SCALE GENOMIC DNA]</scope>
    <source>
        <strain evidence="5 6">DSM 15344</strain>
    </source>
</reference>
<dbReference type="InterPro" id="IPR003594">
    <property type="entry name" value="HATPase_dom"/>
</dbReference>
<dbReference type="CDD" id="cd00075">
    <property type="entry name" value="HATPase"/>
    <property type="match status" value="1"/>
</dbReference>
<dbReference type="SMART" id="SM00388">
    <property type="entry name" value="HisKA"/>
    <property type="match status" value="1"/>
</dbReference>
<dbReference type="SUPFAM" id="SSF47384">
    <property type="entry name" value="Homodimeric domain of signal transducing histidine kinase"/>
    <property type="match status" value="1"/>
</dbReference>
<dbReference type="PROSITE" id="PS50109">
    <property type="entry name" value="HIS_KIN"/>
    <property type="match status" value="1"/>
</dbReference>
<dbReference type="PANTHER" id="PTHR43547:SF2">
    <property type="entry name" value="HYBRID SIGNAL TRANSDUCTION HISTIDINE KINASE C"/>
    <property type="match status" value="1"/>
</dbReference>
<dbReference type="SMART" id="SM00387">
    <property type="entry name" value="HATPase_c"/>
    <property type="match status" value="1"/>
</dbReference>
<comment type="caution">
    <text evidence="5">The sequence shown here is derived from an EMBL/GenBank/DDBJ whole genome shotgun (WGS) entry which is preliminary data.</text>
</comment>
<keyword evidence="5" id="KW-0808">Transferase</keyword>
<dbReference type="PRINTS" id="PR00344">
    <property type="entry name" value="BCTRLSENSOR"/>
</dbReference>
<keyword evidence="5" id="KW-0418">Kinase</keyword>
<dbReference type="Pfam" id="PF00512">
    <property type="entry name" value="HisKA"/>
    <property type="match status" value="1"/>
</dbReference>
<dbReference type="Proteomes" id="UP000239406">
    <property type="component" value="Unassembled WGS sequence"/>
</dbReference>
<feature type="compositionally biased region" description="Low complexity" evidence="4">
    <location>
        <begin position="369"/>
        <end position="389"/>
    </location>
</feature>
<protein>
    <recommendedName>
        <fullName evidence="2">histidine kinase</fullName>
        <ecNumber evidence="2">2.7.13.3</ecNumber>
    </recommendedName>
</protein>
<dbReference type="CDD" id="cd00082">
    <property type="entry name" value="HisKA"/>
    <property type="match status" value="1"/>
</dbReference>
<name>A0A2S5T9M4_9BURK</name>
<dbReference type="InterPro" id="IPR011006">
    <property type="entry name" value="CheY-like_superfamily"/>
</dbReference>
<dbReference type="SUPFAM" id="SSF52172">
    <property type="entry name" value="CheY-like"/>
    <property type="match status" value="1"/>
</dbReference>
<dbReference type="SMART" id="SM00448">
    <property type="entry name" value="REC"/>
    <property type="match status" value="1"/>
</dbReference>
<dbReference type="EC" id="2.7.13.3" evidence="2"/>
<evidence type="ECO:0000256" key="4">
    <source>
        <dbReference type="SAM" id="MobiDB-lite"/>
    </source>
</evidence>
<dbReference type="SUPFAM" id="SSF55874">
    <property type="entry name" value="ATPase domain of HSP90 chaperone/DNA topoisomerase II/histidine kinase"/>
    <property type="match status" value="1"/>
</dbReference>
<evidence type="ECO:0000256" key="2">
    <source>
        <dbReference type="ARBA" id="ARBA00012438"/>
    </source>
</evidence>